<name>A0A8H5GAC0_9AGAR</name>
<evidence type="ECO:0000256" key="1">
    <source>
        <dbReference type="ARBA" id="ARBA00001970"/>
    </source>
</evidence>
<feature type="region of interest" description="Disordered" evidence="8">
    <location>
        <begin position="78"/>
        <end position="99"/>
    </location>
</feature>
<keyword evidence="5" id="KW-0560">Oxidoreductase</keyword>
<organism evidence="10 11">
    <name type="scientific">Tetrapyrgos nigripes</name>
    <dbReference type="NCBI Taxonomy" id="182062"/>
    <lineage>
        <taxon>Eukaryota</taxon>
        <taxon>Fungi</taxon>
        <taxon>Dikarya</taxon>
        <taxon>Basidiomycota</taxon>
        <taxon>Agaricomycotina</taxon>
        <taxon>Agaricomycetes</taxon>
        <taxon>Agaricomycetidae</taxon>
        <taxon>Agaricales</taxon>
        <taxon>Marasmiineae</taxon>
        <taxon>Marasmiaceae</taxon>
        <taxon>Tetrapyrgos</taxon>
    </lineage>
</organism>
<comment type="cofactor">
    <cofactor evidence="1">
        <name>heme b</name>
        <dbReference type="ChEBI" id="CHEBI:60344"/>
    </cofactor>
</comment>
<dbReference type="Gene3D" id="1.10.489.10">
    <property type="entry name" value="Chloroperoxidase-like"/>
    <property type="match status" value="1"/>
</dbReference>
<dbReference type="EMBL" id="JAACJM010000041">
    <property type="protein sequence ID" value="KAF5361273.1"/>
    <property type="molecule type" value="Genomic_DNA"/>
</dbReference>
<evidence type="ECO:0000259" key="9">
    <source>
        <dbReference type="PROSITE" id="PS51405"/>
    </source>
</evidence>
<comment type="caution">
    <text evidence="10">The sequence shown here is derived from an EMBL/GenBank/DDBJ whole genome shotgun (WGS) entry which is preliminary data.</text>
</comment>
<dbReference type="SUPFAM" id="SSF47571">
    <property type="entry name" value="Cloroperoxidase"/>
    <property type="match status" value="1"/>
</dbReference>
<evidence type="ECO:0000256" key="5">
    <source>
        <dbReference type="ARBA" id="ARBA00023002"/>
    </source>
</evidence>
<sequence length="336" mass="36513">MQQEIKTGLLSICARTRGIEEYKSGDGAGGKLITPSHLLPPIPTPPTMMKLLALVSLLPALLGPVSSHAVYARQYDTAPTTGDGGDDHGFQAPGPNDARGPCPGLNTLANHGYLPRDGKNITIPVVLQAVLDGFNVGPDVVTVAAKGALIAAETPDFFNLEEIALHETFEHDISLSREDFNVDPNNDNIHFNETVFTTLANSNPGVDYYNATSAGFVQKERQAIQNAVNPQLINNVKGFKIRTRESSLYVAVMGNITDEVATRAPKNYVQILFREERLPIAEGWKKNELMITADTIRPIQKEIERLSEFQPSGVQPNPWIRLGPSGDIDPITANSI</sequence>
<dbReference type="InterPro" id="IPR000028">
    <property type="entry name" value="Chloroperoxidase"/>
</dbReference>
<dbReference type="PANTHER" id="PTHR33577">
    <property type="entry name" value="STERIGMATOCYSTIN BIOSYNTHESIS PEROXIDASE STCC-RELATED"/>
    <property type="match status" value="1"/>
</dbReference>
<feature type="domain" description="Heme haloperoxidase family profile" evidence="9">
    <location>
        <begin position="86"/>
        <end position="301"/>
    </location>
</feature>
<keyword evidence="11" id="KW-1185">Reference proteome</keyword>
<dbReference type="OrthoDB" id="407298at2759"/>
<dbReference type="AlphaFoldDB" id="A0A8H5GAC0"/>
<gene>
    <name evidence="10" type="ORF">D9758_010312</name>
</gene>
<keyword evidence="2" id="KW-0575">Peroxidase</keyword>
<evidence type="ECO:0000313" key="11">
    <source>
        <dbReference type="Proteomes" id="UP000559256"/>
    </source>
</evidence>
<dbReference type="InterPro" id="IPR036851">
    <property type="entry name" value="Chloroperoxidase-like_sf"/>
</dbReference>
<evidence type="ECO:0000256" key="8">
    <source>
        <dbReference type="SAM" id="MobiDB-lite"/>
    </source>
</evidence>
<keyword evidence="6" id="KW-0408">Iron</keyword>
<dbReference type="GO" id="GO:0046872">
    <property type="term" value="F:metal ion binding"/>
    <property type="evidence" value="ECO:0007669"/>
    <property type="project" value="UniProtKB-KW"/>
</dbReference>
<evidence type="ECO:0000256" key="2">
    <source>
        <dbReference type="ARBA" id="ARBA00022559"/>
    </source>
</evidence>
<keyword evidence="4" id="KW-0479">Metal-binding</keyword>
<accession>A0A8H5GAC0</accession>
<dbReference type="PROSITE" id="PS51405">
    <property type="entry name" value="HEME_HALOPEROXIDASE"/>
    <property type="match status" value="1"/>
</dbReference>
<evidence type="ECO:0000256" key="3">
    <source>
        <dbReference type="ARBA" id="ARBA00022617"/>
    </source>
</evidence>
<proteinExistence type="inferred from homology"/>
<evidence type="ECO:0000256" key="4">
    <source>
        <dbReference type="ARBA" id="ARBA00022723"/>
    </source>
</evidence>
<protein>
    <recommendedName>
        <fullName evidence="9">Heme haloperoxidase family profile domain-containing protein</fullName>
    </recommendedName>
</protein>
<comment type="similarity">
    <text evidence="7">Belongs to the chloroperoxidase family.</text>
</comment>
<dbReference type="Proteomes" id="UP000559256">
    <property type="component" value="Unassembled WGS sequence"/>
</dbReference>
<evidence type="ECO:0000313" key="10">
    <source>
        <dbReference type="EMBL" id="KAF5361273.1"/>
    </source>
</evidence>
<reference evidence="10 11" key="1">
    <citation type="journal article" date="2020" name="ISME J.">
        <title>Uncovering the hidden diversity of litter-decomposition mechanisms in mushroom-forming fungi.</title>
        <authorList>
            <person name="Floudas D."/>
            <person name="Bentzer J."/>
            <person name="Ahren D."/>
            <person name="Johansson T."/>
            <person name="Persson P."/>
            <person name="Tunlid A."/>
        </authorList>
    </citation>
    <scope>NUCLEOTIDE SEQUENCE [LARGE SCALE GENOMIC DNA]</scope>
    <source>
        <strain evidence="10 11">CBS 291.85</strain>
    </source>
</reference>
<dbReference type="PANTHER" id="PTHR33577:SF19">
    <property type="entry name" value="HEME HALOPEROXIDASE FAMILY PROFILE DOMAIN-CONTAINING PROTEIN-RELATED"/>
    <property type="match status" value="1"/>
</dbReference>
<evidence type="ECO:0000256" key="6">
    <source>
        <dbReference type="ARBA" id="ARBA00023004"/>
    </source>
</evidence>
<evidence type="ECO:0000256" key="7">
    <source>
        <dbReference type="ARBA" id="ARBA00025795"/>
    </source>
</evidence>
<dbReference type="GO" id="GO:0004601">
    <property type="term" value="F:peroxidase activity"/>
    <property type="evidence" value="ECO:0007669"/>
    <property type="project" value="UniProtKB-KW"/>
</dbReference>
<keyword evidence="3" id="KW-0349">Heme</keyword>
<dbReference type="Pfam" id="PF01328">
    <property type="entry name" value="Peroxidase_2"/>
    <property type="match status" value="1"/>
</dbReference>